<feature type="non-terminal residue" evidence="1">
    <location>
        <position position="87"/>
    </location>
</feature>
<dbReference type="Gene3D" id="4.10.1080.10">
    <property type="entry name" value="TSP type-3 repeat"/>
    <property type="match status" value="1"/>
</dbReference>
<dbReference type="InterPro" id="IPR028974">
    <property type="entry name" value="TSP_type-3_rpt"/>
</dbReference>
<dbReference type="SUPFAM" id="SSF103647">
    <property type="entry name" value="TSP type-3 repeat"/>
    <property type="match status" value="1"/>
</dbReference>
<gene>
    <name evidence="1" type="ORF">LCGC14_1973710</name>
</gene>
<dbReference type="GO" id="GO:0005509">
    <property type="term" value="F:calcium ion binding"/>
    <property type="evidence" value="ECO:0007669"/>
    <property type="project" value="InterPro"/>
</dbReference>
<dbReference type="EMBL" id="LAZR01021955">
    <property type="protein sequence ID" value="KKL83543.1"/>
    <property type="molecule type" value="Genomic_DNA"/>
</dbReference>
<proteinExistence type="predicted"/>
<name>A0A0F9FBE2_9ZZZZ</name>
<reference evidence="1" key="1">
    <citation type="journal article" date="2015" name="Nature">
        <title>Complex archaea that bridge the gap between prokaryotes and eukaryotes.</title>
        <authorList>
            <person name="Spang A."/>
            <person name="Saw J.H."/>
            <person name="Jorgensen S.L."/>
            <person name="Zaremba-Niedzwiedzka K."/>
            <person name="Martijn J."/>
            <person name="Lind A.E."/>
            <person name="van Eijk R."/>
            <person name="Schleper C."/>
            <person name="Guy L."/>
            <person name="Ettema T.J."/>
        </authorList>
    </citation>
    <scope>NUCLEOTIDE SEQUENCE</scope>
</reference>
<protein>
    <submittedName>
        <fullName evidence="1">Uncharacterized protein</fullName>
    </submittedName>
</protein>
<evidence type="ECO:0000313" key="1">
    <source>
        <dbReference type="EMBL" id="KKL83543.1"/>
    </source>
</evidence>
<sequence>MRFLSIFSIILVSIIIISSQSPLAFAGVQCSLSDSDCDNWYTTDNCPTVSNPGQEDFDGDGIGDVCDDDSTNQTIISSDFSGGIVVG</sequence>
<accession>A0A0F9FBE2</accession>
<comment type="caution">
    <text evidence="1">The sequence shown here is derived from an EMBL/GenBank/DDBJ whole genome shotgun (WGS) entry which is preliminary data.</text>
</comment>
<dbReference type="AlphaFoldDB" id="A0A0F9FBE2"/>
<organism evidence="1">
    <name type="scientific">marine sediment metagenome</name>
    <dbReference type="NCBI Taxonomy" id="412755"/>
    <lineage>
        <taxon>unclassified sequences</taxon>
        <taxon>metagenomes</taxon>
        <taxon>ecological metagenomes</taxon>
    </lineage>
</organism>